<comment type="caution">
    <text evidence="2">The sequence shown here is derived from an EMBL/GenBank/DDBJ whole genome shotgun (WGS) entry which is preliminary data.</text>
</comment>
<gene>
    <name evidence="2" type="ORF">CBF29_06190</name>
</gene>
<evidence type="ECO:0000313" key="2">
    <source>
        <dbReference type="EMBL" id="RSU12186.1"/>
    </source>
</evidence>
<dbReference type="Proteomes" id="UP000287605">
    <property type="component" value="Unassembled WGS sequence"/>
</dbReference>
<proteinExistence type="predicted"/>
<organism evidence="2 3">
    <name type="scientific">Vagococcus elongatus</name>
    <dbReference type="NCBI Taxonomy" id="180344"/>
    <lineage>
        <taxon>Bacteria</taxon>
        <taxon>Bacillati</taxon>
        <taxon>Bacillota</taxon>
        <taxon>Bacilli</taxon>
        <taxon>Lactobacillales</taxon>
        <taxon>Enterococcaceae</taxon>
        <taxon>Vagococcus</taxon>
    </lineage>
</organism>
<evidence type="ECO:0000256" key="1">
    <source>
        <dbReference type="SAM" id="Coils"/>
    </source>
</evidence>
<protein>
    <submittedName>
        <fullName evidence="2">Uncharacterized protein</fullName>
    </submittedName>
</protein>
<keyword evidence="3" id="KW-1185">Reference proteome</keyword>
<keyword evidence="1" id="KW-0175">Coiled coil</keyword>
<accession>A0A430AVV9</accession>
<name>A0A430AVV9_9ENTE</name>
<reference evidence="2 3" key="1">
    <citation type="submission" date="2017-05" db="EMBL/GenBank/DDBJ databases">
        <title>Vagococcus spp. assemblies.</title>
        <authorList>
            <person name="Gulvik C.A."/>
        </authorList>
    </citation>
    <scope>NUCLEOTIDE SEQUENCE [LARGE SCALE GENOMIC DNA]</scope>
    <source>
        <strain evidence="2 3">CCUG 51432</strain>
    </source>
</reference>
<dbReference type="RefSeq" id="WP_126808542.1">
    <property type="nucleotide sequence ID" value="NZ_NGKA01000008.1"/>
</dbReference>
<evidence type="ECO:0000313" key="3">
    <source>
        <dbReference type="Proteomes" id="UP000287605"/>
    </source>
</evidence>
<dbReference type="AlphaFoldDB" id="A0A430AVV9"/>
<dbReference type="EMBL" id="NGKA01000008">
    <property type="protein sequence ID" value="RSU12186.1"/>
    <property type="molecule type" value="Genomic_DNA"/>
</dbReference>
<sequence length="139" mass="16140">MNGLIEIKGDDFTRIFLEEMYESQKNGALSEFVLVNRIAFLKNIIDDSHIEFDKIIEISSHLSEIDDKDSYEVFIADFLLGKEINVEKYIKKEESVNVLDEIENLKERLRVASIENKDLENQVKQSQELVMEAIDLILS</sequence>
<feature type="coiled-coil region" evidence="1">
    <location>
        <begin position="95"/>
        <end position="136"/>
    </location>
</feature>